<keyword evidence="2 5" id="KW-0812">Transmembrane</keyword>
<dbReference type="WormBase" id="Bm6945">
    <property type="protein sequence ID" value="BM06863"/>
    <property type="gene ID" value="WBGene00227206"/>
</dbReference>
<feature type="transmembrane region" description="Helical" evidence="5">
    <location>
        <begin position="486"/>
        <end position="507"/>
    </location>
</feature>
<organism evidence="7">
    <name type="scientific">Brugia malayi</name>
    <name type="common">Filarial nematode worm</name>
    <dbReference type="NCBI Taxonomy" id="6279"/>
    <lineage>
        <taxon>Eukaryota</taxon>
        <taxon>Metazoa</taxon>
        <taxon>Ecdysozoa</taxon>
        <taxon>Nematoda</taxon>
        <taxon>Chromadorea</taxon>
        <taxon>Rhabditida</taxon>
        <taxon>Spirurina</taxon>
        <taxon>Spiruromorpha</taxon>
        <taxon>Filarioidea</taxon>
        <taxon>Onchocercidae</taxon>
        <taxon>Brugia</taxon>
    </lineage>
</organism>
<sequence length="599" mass="67370">MGLPPYLLSLSLAACFNGNFQQAYLLSILNQPYLEIQQFINESTIARSGKPIDPLVLDFLWSLINVINPISGIVGQMIAYLICDRIGRRRTAIISCLISIPALLLSTLTQLCFPYYETLVVGRFLWGTANGIAIVVQTVWIVESASTMQRGFVNSWQEVIATVGNLLTQLVGVPLSAPDIWPFMFVVPLAVAIVSLVVFILMHESPQYALMFSHNRQEAALAIRAYHGLKSDIEIDEQIIKYEEDGQRKEEQEKGVDNRRQPNGLEIMFMPWKANDPSSSVIRFGAWIGIMVKIAYVFTGARVIRSFNTFIYHNLGKWSKTFSQAALAIRAYHGLKSDIEIDEQIIKYEEDGQRKEEQEKGVDNRRQPNGLEIMFMPWKANDPSSSVIRFGAWIGIMVKIAYVFTGARVIRSFNTFIYHNLGKWSKTFSQWGSLANTVIRLPLSVIPIFIIERVGRRPMLIISEFVSILALSMTMVSVVVGETAKLGTLTGVSMVLFATSLGIGSISRFYSAELVPKSMILRTVTILSLIESFTKIVLDFGFYPLATTTGGYSILIFILPSIIFLILIILYCPETKKRSVNEILNEIAWKHDIDVEFKV</sequence>
<evidence type="ECO:0000256" key="2">
    <source>
        <dbReference type="ARBA" id="ARBA00022692"/>
    </source>
</evidence>
<protein>
    <submittedName>
        <fullName evidence="7">Bm6945</fullName>
    </submittedName>
</protein>
<evidence type="ECO:0000256" key="5">
    <source>
        <dbReference type="SAM" id="Phobius"/>
    </source>
</evidence>
<dbReference type="EMBL" id="LN856498">
    <property type="protein sequence ID" value="CRZ22568.1"/>
    <property type="molecule type" value="Genomic_DNA"/>
</dbReference>
<dbReference type="InterPro" id="IPR005828">
    <property type="entry name" value="MFS_sugar_transport-like"/>
</dbReference>
<comment type="subcellular location">
    <subcellularLocation>
        <location evidence="1">Membrane</location>
        <topology evidence="1">Multi-pass membrane protein</topology>
    </subcellularLocation>
</comment>
<keyword evidence="3 5" id="KW-1133">Transmembrane helix</keyword>
<dbReference type="GO" id="GO:0016020">
    <property type="term" value="C:membrane"/>
    <property type="evidence" value="ECO:0007669"/>
    <property type="project" value="UniProtKB-SubCell"/>
</dbReference>
<feature type="transmembrane region" description="Helical" evidence="5">
    <location>
        <begin position="430"/>
        <end position="451"/>
    </location>
</feature>
<dbReference type="InterPro" id="IPR045263">
    <property type="entry name" value="GLUT"/>
</dbReference>
<feature type="transmembrane region" description="Helical" evidence="5">
    <location>
        <begin position="390"/>
        <end position="410"/>
    </location>
</feature>
<reference evidence="7" key="2">
    <citation type="submission" date="2012-12" db="EMBL/GenBank/DDBJ databases">
        <authorList>
            <person name="Gao Y.W."/>
            <person name="Fan S.T."/>
            <person name="Sun H.T."/>
            <person name="Wang Z."/>
            <person name="Gao X.L."/>
            <person name="Li Y.G."/>
            <person name="Wang T.C."/>
            <person name="Zhang K."/>
            <person name="Xu W.W."/>
            <person name="Yu Z.J."/>
            <person name="Xia X.Z."/>
        </authorList>
    </citation>
    <scope>NUCLEOTIDE SEQUENCE</scope>
    <source>
        <strain evidence="7">FR3</strain>
    </source>
</reference>
<evidence type="ECO:0000256" key="3">
    <source>
        <dbReference type="ARBA" id="ARBA00022989"/>
    </source>
</evidence>
<dbReference type="InterPro" id="IPR036259">
    <property type="entry name" value="MFS_trans_sf"/>
</dbReference>
<evidence type="ECO:0000313" key="7">
    <source>
        <dbReference type="EMBL" id="CRZ22568.1"/>
    </source>
</evidence>
<evidence type="ECO:0000313" key="8">
    <source>
        <dbReference type="WormBase" id="Bm6945"/>
    </source>
</evidence>
<dbReference type="PANTHER" id="PTHR23503">
    <property type="entry name" value="SOLUTE CARRIER FAMILY 2"/>
    <property type="match status" value="1"/>
</dbReference>
<evidence type="ECO:0000259" key="6">
    <source>
        <dbReference type="PROSITE" id="PS50850"/>
    </source>
</evidence>
<dbReference type="OMA" id="YLICDRI"/>
<gene>
    <name evidence="7 8" type="ORF">Bm6945</name>
    <name evidence="7" type="ORF">BM_Bm6945</name>
</gene>
<dbReference type="InterPro" id="IPR020846">
    <property type="entry name" value="MFS_dom"/>
</dbReference>
<feature type="transmembrane region" description="Helical" evidence="5">
    <location>
        <begin position="59"/>
        <end position="82"/>
    </location>
</feature>
<dbReference type="AlphaFoldDB" id="A0A0H5S1H8"/>
<dbReference type="PANTHER" id="PTHR23503:SF39">
    <property type="entry name" value="MAJOR FACILITATOR SUPERFAMILY (MFS) PROFILE DOMAIN-CONTAINING PROTEIN"/>
    <property type="match status" value="1"/>
</dbReference>
<evidence type="ECO:0000256" key="4">
    <source>
        <dbReference type="ARBA" id="ARBA00023136"/>
    </source>
</evidence>
<dbReference type="Gene3D" id="1.20.1250.20">
    <property type="entry name" value="MFS general substrate transporter like domains"/>
    <property type="match status" value="2"/>
</dbReference>
<proteinExistence type="predicted"/>
<feature type="transmembrane region" description="Helical" evidence="5">
    <location>
        <begin position="180"/>
        <end position="202"/>
    </location>
</feature>
<dbReference type="PROSITE" id="PS50850">
    <property type="entry name" value="MFS"/>
    <property type="match status" value="1"/>
</dbReference>
<name>A0A0H5S1H8_BRUMA</name>
<dbReference type="SUPFAM" id="SSF103473">
    <property type="entry name" value="MFS general substrate transporter"/>
    <property type="match status" value="1"/>
</dbReference>
<feature type="transmembrane region" description="Helical" evidence="5">
    <location>
        <begin position="458"/>
        <end position="480"/>
    </location>
</feature>
<feature type="transmembrane region" description="Helical" evidence="5">
    <location>
        <begin position="550"/>
        <end position="572"/>
    </location>
</feature>
<feature type="domain" description="Major facilitator superfamily (MFS) profile" evidence="6">
    <location>
        <begin position="11"/>
        <end position="576"/>
    </location>
</feature>
<accession>A0A0H5S1H8</accession>
<dbReference type="GO" id="GO:0015149">
    <property type="term" value="F:hexose transmembrane transporter activity"/>
    <property type="evidence" value="ECO:0007669"/>
    <property type="project" value="TreeGrafter"/>
</dbReference>
<evidence type="ECO:0000256" key="1">
    <source>
        <dbReference type="ARBA" id="ARBA00004141"/>
    </source>
</evidence>
<keyword evidence="4 5" id="KW-0472">Membrane</keyword>
<reference evidence="7" key="1">
    <citation type="journal article" date="2007" name="Science">
        <title>Draft genome of the filarial nematode parasite Brugia malayi.</title>
        <authorList>
            <person name="Ghedin E."/>
            <person name="Wang S."/>
            <person name="Spiro D."/>
            <person name="Caler E."/>
            <person name="Zhao Q."/>
            <person name="Crabtree J."/>
            <person name="Allen J.E."/>
            <person name="Delcher A.L."/>
            <person name="Guiliano D.B."/>
            <person name="Miranda-Saavedra D."/>
            <person name="Angiuoli S.V."/>
            <person name="Creasy T."/>
            <person name="Amedeo P."/>
            <person name="Haas B."/>
            <person name="El-Sayed N.M."/>
            <person name="Wortman J.R."/>
            <person name="Feldblyum T."/>
            <person name="Tallon L."/>
            <person name="Schatz M."/>
            <person name="Shumway M."/>
            <person name="Koo H."/>
            <person name="Salzberg S.L."/>
            <person name="Schobel S."/>
            <person name="Pertea M."/>
            <person name="Pop M."/>
            <person name="White O."/>
            <person name="Barton G.J."/>
            <person name="Carlow C.K."/>
            <person name="Crawford M.J."/>
            <person name="Daub J."/>
            <person name="Dimmic M.W."/>
            <person name="Estes C.F."/>
            <person name="Foster J.M."/>
            <person name="Ganatra M."/>
            <person name="Gregory W.F."/>
            <person name="Johnson N.M."/>
            <person name="Jin J."/>
            <person name="Komuniecki R."/>
            <person name="Korf I."/>
            <person name="Kumar S."/>
            <person name="Laney S."/>
            <person name="Li B.W."/>
            <person name="Li W."/>
            <person name="Lindblom T.H."/>
            <person name="Lustigman S."/>
            <person name="Ma D."/>
            <person name="Maina C.V."/>
            <person name="Martin D.M."/>
            <person name="McCarter J.P."/>
            <person name="McReynolds L."/>
            <person name="Mitreva M."/>
            <person name="Nutman T.B."/>
            <person name="Parkinson J."/>
            <person name="Peregrin-Alvarez J.M."/>
            <person name="Poole C."/>
            <person name="Ren Q."/>
            <person name="Saunders L."/>
            <person name="Sluder A.E."/>
            <person name="Smith K."/>
            <person name="Stanke M."/>
            <person name="Unnasch T.R."/>
            <person name="Ware J."/>
            <person name="Wei A.D."/>
            <person name="Weil G."/>
            <person name="Williams D.J."/>
            <person name="Zhang Y."/>
            <person name="Williams S.A."/>
            <person name="Fraser-Liggett C."/>
            <person name="Slatko B."/>
            <person name="Blaxter M.L."/>
            <person name="Scott A.L."/>
        </authorList>
    </citation>
    <scope>NUCLEOTIDE SEQUENCE</scope>
    <source>
        <strain evidence="7">FR3</strain>
    </source>
</reference>
<dbReference type="Pfam" id="PF00083">
    <property type="entry name" value="Sugar_tr"/>
    <property type="match status" value="2"/>
</dbReference>